<feature type="compositionally biased region" description="Polar residues" evidence="10">
    <location>
        <begin position="475"/>
        <end position="490"/>
    </location>
</feature>
<evidence type="ECO:0000256" key="1">
    <source>
        <dbReference type="ARBA" id="ARBA00004123"/>
    </source>
</evidence>
<keyword evidence="6" id="KW-0238">DNA-binding</keyword>
<keyword evidence="8" id="KW-0539">Nucleus</keyword>
<organism evidence="12 13">
    <name type="scientific">Aquilegia coerulea</name>
    <name type="common">Rocky mountain columbine</name>
    <dbReference type="NCBI Taxonomy" id="218851"/>
    <lineage>
        <taxon>Eukaryota</taxon>
        <taxon>Viridiplantae</taxon>
        <taxon>Streptophyta</taxon>
        <taxon>Embryophyta</taxon>
        <taxon>Tracheophyta</taxon>
        <taxon>Spermatophyta</taxon>
        <taxon>Magnoliopsida</taxon>
        <taxon>Ranunculales</taxon>
        <taxon>Ranunculaceae</taxon>
        <taxon>Thalictroideae</taxon>
        <taxon>Aquilegia</taxon>
    </lineage>
</organism>
<dbReference type="FunCoup" id="A0A2G5EMM4">
    <property type="interactions" value="1933"/>
</dbReference>
<evidence type="ECO:0000256" key="4">
    <source>
        <dbReference type="ARBA" id="ARBA00022833"/>
    </source>
</evidence>
<name>A0A2G5EMM4_AQUCA</name>
<evidence type="ECO:0000256" key="5">
    <source>
        <dbReference type="ARBA" id="ARBA00023015"/>
    </source>
</evidence>
<dbReference type="GO" id="GO:0008270">
    <property type="term" value="F:zinc ion binding"/>
    <property type="evidence" value="ECO:0007669"/>
    <property type="project" value="UniProtKB-KW"/>
</dbReference>
<feature type="compositionally biased region" description="Basic residues" evidence="10">
    <location>
        <begin position="218"/>
        <end position="227"/>
    </location>
</feature>
<feature type="region of interest" description="Disordered" evidence="10">
    <location>
        <begin position="1"/>
        <end position="61"/>
    </location>
</feature>
<keyword evidence="3 9" id="KW-0863">Zinc-finger</keyword>
<accession>A0A2G5EMM4</accession>
<dbReference type="SUPFAM" id="SSF103612">
    <property type="entry name" value="SBT domain"/>
    <property type="match status" value="1"/>
</dbReference>
<dbReference type="InterPro" id="IPR036893">
    <property type="entry name" value="SBP_sf"/>
</dbReference>
<evidence type="ECO:0000256" key="2">
    <source>
        <dbReference type="ARBA" id="ARBA00022723"/>
    </source>
</evidence>
<dbReference type="EMBL" id="KZ305024">
    <property type="protein sequence ID" value="PIA56971.1"/>
    <property type="molecule type" value="Genomic_DNA"/>
</dbReference>
<gene>
    <name evidence="12" type="ORF">AQUCO_00700971v1</name>
</gene>
<dbReference type="PANTHER" id="PTHR31251:SF223">
    <property type="entry name" value="SBP-TYPE DOMAIN-CONTAINING PROTEIN"/>
    <property type="match status" value="1"/>
</dbReference>
<keyword evidence="5" id="KW-0805">Transcription regulation</keyword>
<keyword evidence="2" id="KW-0479">Metal-binding</keyword>
<feature type="region of interest" description="Disordered" evidence="10">
    <location>
        <begin position="415"/>
        <end position="490"/>
    </location>
</feature>
<evidence type="ECO:0000256" key="7">
    <source>
        <dbReference type="ARBA" id="ARBA00023163"/>
    </source>
</evidence>
<feature type="compositionally biased region" description="Low complexity" evidence="10">
    <location>
        <begin position="47"/>
        <end position="57"/>
    </location>
</feature>
<sequence>MEEMGAQVAHPIYVHQQQRPGRYYEGPPAAKKRDLPWLNPNYHHHQQQQQQQQLFQQSTGNWDPKAWGWDSTRMVAKASEVETPVGMVKMVGTGQRKKGEKESKPMVVEKTLDDESENLTLKLGGSLFPGEEATTRPNKRVRSGSPGNVSYPKCQVDDCKGDLTNAKDYHRRHKVCELHSKTTKALVGKQMQRFCQQCSRFHPLSEFDEGKRSCRRRLAGHNRRRRKTQPEDVSSRVPGNLENNNDGNLDLVNLLTVLARLQGNNAGKITNTTSIPDKERLVQILHKLNTLPVATNSSSSLPVNGGFDLNVSQDPSEHPNKVNGNASTMDLLAVLSAAVSASSPDALANLSRSSHSSNDDKNKMNCSDQPAGYNFLTKPVSGFHSAGAERSCTTFHSPIEVSDCRVQEAQPSLPLQLFNSSPENDFPSKLDSSRKYLSSDSSNPMEERSPSSSPPVVHTLFPLRNASESMKHESLSTSGEDNGTAAASATRGWNSPMEFFKDSTARAQNSSVHNVPYQVGYASSSGSDHSPSSSNSDSQDRTGRILFKLFDKDPSSFPGTLRTEILNWLSQSPSEIESYIRPGCVVLSIYISMPSTAWNQLQGELFQRVNSLVQDSSSDFWRSGRFLVHTDKQLASHKDGKIHLCKSWKTWSSPELISVMPLAVVGGQKTSLVLRGRNLTVPGTKIHCTYMGGYLSKEVEGSEGTVYDDASSETFSFPGGASCALGRCFIEVENGFKGNSFPLIIADASICQELRLLEFEFEEEARMSDVNSEDTSQDLARPRSREDVVYFLNELGWLFQRKNTVTLSDLADFSLARFKFLFAFSVERDWCALVRKLLDILVERNLVKDGLSRDSFEMLSEVHLLNRAVKRKCRGMINLLVHYSICSGSEGSKKYIFPPNQAGPGGVTPLHLAACTHDSEALIDALTNDPQQIGLNCWSSLPDGSGQSPYDYAISRRNYSYNKLVDQKAADRKLGQVSIQVGNQTLDQSWDIEQVARQMSQSGQGKQSCTRCSTMMTKHYNRMPVSHGVLHRPYIRSMLAIAAVCVCVALFLRGSPDIGAVAPFKWENLKYGTG</sequence>
<evidence type="ECO:0000256" key="9">
    <source>
        <dbReference type="PROSITE-ProRule" id="PRU00470"/>
    </source>
</evidence>
<dbReference type="AlphaFoldDB" id="A0A2G5EMM4"/>
<evidence type="ECO:0000313" key="13">
    <source>
        <dbReference type="Proteomes" id="UP000230069"/>
    </source>
</evidence>
<dbReference type="EMBL" id="KZ305024">
    <property type="protein sequence ID" value="PIA56972.1"/>
    <property type="molecule type" value="Genomic_DNA"/>
</dbReference>
<feature type="domain" description="SBP-type" evidence="11">
    <location>
        <begin position="151"/>
        <end position="228"/>
    </location>
</feature>
<feature type="region of interest" description="Disordered" evidence="10">
    <location>
        <begin position="348"/>
        <end position="370"/>
    </location>
</feature>
<keyword evidence="4" id="KW-0862">Zinc</keyword>
<keyword evidence="13" id="KW-1185">Reference proteome</keyword>
<dbReference type="GO" id="GO:0003677">
    <property type="term" value="F:DNA binding"/>
    <property type="evidence" value="ECO:0007669"/>
    <property type="project" value="UniProtKB-KW"/>
</dbReference>
<dbReference type="PROSITE" id="PS51141">
    <property type="entry name" value="ZF_SBP"/>
    <property type="match status" value="1"/>
</dbReference>
<comment type="subcellular location">
    <subcellularLocation>
        <location evidence="1">Nucleus</location>
    </subcellularLocation>
</comment>
<dbReference type="GO" id="GO:0005634">
    <property type="term" value="C:nucleus"/>
    <property type="evidence" value="ECO:0007669"/>
    <property type="project" value="UniProtKB-SubCell"/>
</dbReference>
<feature type="region of interest" description="Disordered" evidence="10">
    <location>
        <begin position="122"/>
        <end position="147"/>
    </location>
</feature>
<evidence type="ECO:0000256" key="8">
    <source>
        <dbReference type="ARBA" id="ARBA00023242"/>
    </source>
</evidence>
<dbReference type="InterPro" id="IPR004333">
    <property type="entry name" value="SBP_dom"/>
</dbReference>
<evidence type="ECO:0000256" key="10">
    <source>
        <dbReference type="SAM" id="MobiDB-lite"/>
    </source>
</evidence>
<feature type="compositionally biased region" description="Low complexity" evidence="10">
    <location>
        <begin position="435"/>
        <end position="455"/>
    </location>
</feature>
<dbReference type="Pfam" id="PF03110">
    <property type="entry name" value="SBP"/>
    <property type="match status" value="1"/>
</dbReference>
<protein>
    <recommendedName>
        <fullName evidence="11">SBP-type domain-containing protein</fullName>
    </recommendedName>
</protein>
<dbReference type="OrthoDB" id="514967at2759"/>
<proteinExistence type="predicted"/>
<dbReference type="Pfam" id="PF26102">
    <property type="entry name" value="Ig_SPL7"/>
    <property type="match status" value="1"/>
</dbReference>
<dbReference type="STRING" id="218851.A0A2G5EMM4"/>
<dbReference type="Proteomes" id="UP000230069">
    <property type="component" value="Unassembled WGS sequence"/>
</dbReference>
<feature type="region of interest" description="Disordered" evidence="10">
    <location>
        <begin position="218"/>
        <end position="245"/>
    </location>
</feature>
<evidence type="ECO:0000313" key="12">
    <source>
        <dbReference type="EMBL" id="PIA56970.1"/>
    </source>
</evidence>
<dbReference type="FunFam" id="4.10.1100.10:FF:000001">
    <property type="entry name" value="Squamosa promoter-binding-like protein 14"/>
    <property type="match status" value="1"/>
</dbReference>
<keyword evidence="7" id="KW-0804">Transcription</keyword>
<dbReference type="PANTHER" id="PTHR31251">
    <property type="entry name" value="SQUAMOSA PROMOTER-BINDING-LIKE PROTEIN 4"/>
    <property type="match status" value="1"/>
</dbReference>
<dbReference type="EMBL" id="KZ305024">
    <property type="protein sequence ID" value="PIA56970.1"/>
    <property type="molecule type" value="Genomic_DNA"/>
</dbReference>
<dbReference type="Gene3D" id="4.10.1100.10">
    <property type="entry name" value="Transcription factor, SBP-box domain"/>
    <property type="match status" value="1"/>
</dbReference>
<dbReference type="InterPro" id="IPR044817">
    <property type="entry name" value="SBP-like"/>
</dbReference>
<feature type="region of interest" description="Disordered" evidence="10">
    <location>
        <begin position="518"/>
        <end position="540"/>
    </location>
</feature>
<feature type="compositionally biased region" description="Low complexity" evidence="10">
    <location>
        <begin position="523"/>
        <end position="537"/>
    </location>
</feature>
<evidence type="ECO:0000256" key="3">
    <source>
        <dbReference type="ARBA" id="ARBA00022771"/>
    </source>
</evidence>
<evidence type="ECO:0000256" key="6">
    <source>
        <dbReference type="ARBA" id="ARBA00023125"/>
    </source>
</evidence>
<reference evidence="12 13" key="1">
    <citation type="submission" date="2017-09" db="EMBL/GenBank/DDBJ databases">
        <title>WGS assembly of Aquilegia coerulea Goldsmith.</title>
        <authorList>
            <person name="Hodges S."/>
            <person name="Kramer E."/>
            <person name="Nordborg M."/>
            <person name="Tomkins J."/>
            <person name="Borevitz J."/>
            <person name="Derieg N."/>
            <person name="Yan J."/>
            <person name="Mihaltcheva S."/>
            <person name="Hayes R.D."/>
            <person name="Rokhsar D."/>
        </authorList>
    </citation>
    <scope>NUCLEOTIDE SEQUENCE [LARGE SCALE GENOMIC DNA]</scope>
    <source>
        <strain evidence="13">cv. Goldsmith</strain>
    </source>
</reference>
<evidence type="ECO:0000259" key="11">
    <source>
        <dbReference type="PROSITE" id="PS51141"/>
    </source>
</evidence>